<dbReference type="InterPro" id="IPR023296">
    <property type="entry name" value="Glyco_hydro_beta-prop_sf"/>
</dbReference>
<proteinExistence type="inferred from homology"/>
<dbReference type="Gene3D" id="2.115.10.20">
    <property type="entry name" value="Glycosyl hydrolase domain, family 43"/>
    <property type="match status" value="1"/>
</dbReference>
<dbReference type="InterPro" id="IPR001362">
    <property type="entry name" value="Glyco_hydro_32"/>
</dbReference>
<name>A0ABN9YRJ3_9LACO</name>
<dbReference type="SUPFAM" id="SSF75005">
    <property type="entry name" value="Arabinanase/levansucrase/invertase"/>
    <property type="match status" value="1"/>
</dbReference>
<comment type="caution">
    <text evidence="5">The sequence shown here is derived from an EMBL/GenBank/DDBJ whole genome shotgun (WGS) entry which is preliminary data.</text>
</comment>
<keyword evidence="6" id="KW-1185">Reference proteome</keyword>
<evidence type="ECO:0000313" key="5">
    <source>
        <dbReference type="EMBL" id="CAK1240347.1"/>
    </source>
</evidence>
<dbReference type="EMBL" id="CAUZLR010000005">
    <property type="protein sequence ID" value="CAK1240347.1"/>
    <property type="molecule type" value="Genomic_DNA"/>
</dbReference>
<feature type="domain" description="Glycosyl hydrolase family 32 N-terminal" evidence="4">
    <location>
        <begin position="82"/>
        <end position="374"/>
    </location>
</feature>
<evidence type="ECO:0000313" key="6">
    <source>
        <dbReference type="Proteomes" id="UP001314261"/>
    </source>
</evidence>
<keyword evidence="3 5" id="KW-0326">Glycosidase</keyword>
<dbReference type="EC" id="3.2.1.65" evidence="5"/>
<protein>
    <submittedName>
        <fullName evidence="5">GH32 family (SacC)</fullName>
        <ecNumber evidence="5">3.2.1.64</ecNumber>
        <ecNumber evidence="5">3.2.1.65</ecNumber>
    </submittedName>
</protein>
<dbReference type="RefSeq" id="WP_338346165.1">
    <property type="nucleotide sequence ID" value="NZ_CAUZLR010000005.1"/>
</dbReference>
<organism evidence="5 6">
    <name type="scientific">Fructobacillus fructosus</name>
    <dbReference type="NCBI Taxonomy" id="1631"/>
    <lineage>
        <taxon>Bacteria</taxon>
        <taxon>Bacillati</taxon>
        <taxon>Bacillota</taxon>
        <taxon>Bacilli</taxon>
        <taxon>Lactobacillales</taxon>
        <taxon>Lactobacillaceae</taxon>
        <taxon>Fructobacillus</taxon>
    </lineage>
</organism>
<evidence type="ECO:0000259" key="4">
    <source>
        <dbReference type="Pfam" id="PF00251"/>
    </source>
</evidence>
<comment type="similarity">
    <text evidence="1">Belongs to the glycosyl hydrolase 32 family.</text>
</comment>
<dbReference type="SMART" id="SM00640">
    <property type="entry name" value="Glyco_32"/>
    <property type="match status" value="1"/>
</dbReference>
<dbReference type="Proteomes" id="UP001314261">
    <property type="component" value="Unassembled WGS sequence"/>
</dbReference>
<dbReference type="PANTHER" id="PTHR42800">
    <property type="entry name" value="EXOINULINASE INUD (AFU_ORTHOLOGUE AFUA_5G00480)"/>
    <property type="match status" value="1"/>
</dbReference>
<dbReference type="Pfam" id="PF00251">
    <property type="entry name" value="Glyco_hydro_32N"/>
    <property type="match status" value="1"/>
</dbReference>
<reference evidence="5 6" key="1">
    <citation type="submission" date="2023-10" db="EMBL/GenBank/DDBJ databases">
        <authorList>
            <person name="Botero Cardona J."/>
        </authorList>
    </citation>
    <scope>NUCLEOTIDE SEQUENCE [LARGE SCALE GENOMIC DNA]</scope>
    <source>
        <strain evidence="5 6">R-54839</strain>
    </source>
</reference>
<dbReference type="PANTHER" id="PTHR42800:SF1">
    <property type="entry name" value="EXOINULINASE INUD (AFU_ORTHOLOGUE AFUA_5G00480)"/>
    <property type="match status" value="1"/>
</dbReference>
<dbReference type="InterPro" id="IPR013148">
    <property type="entry name" value="Glyco_hydro_32_N"/>
</dbReference>
<keyword evidence="2 5" id="KW-0378">Hydrolase</keyword>
<accession>A0ABN9YRJ3</accession>
<evidence type="ECO:0000256" key="2">
    <source>
        <dbReference type="ARBA" id="ARBA00022801"/>
    </source>
</evidence>
<sequence length="572" mass="63363">MAEIDYGYLKDDDGQRFYPITNYEVLTNKPDLSQLIKKTDIIVSNKIEPTKSSGDLSLMKFKSLGVKDYTPQTDPSYDQNYHLENPAGFMNDMQSIIKGRDGTWHVWYLQNPLFQVNGEGGTSNWQHATSTDNGIHWVNDPGLAIKADLLDGSVKWGSVATGSVVISDGTIEGTKDGDFVAFFSSYGAKNCGGQSIWVAVSKDNGVTFQSLYEDAVLPNHENFPDFRDPFVMKHDGKWVMYTAEGQKIGTYNSTNGKNWVFAGGTMTTGDQFSDGKDYGLIECPYVTEIKADDGTTHWAMFFGCNDFNHGHSTGTSYLIGTVDENGNFTKTNKETVPVRIDIGTDYYGSNFGKVNDATLITSSWMNNWGYATVEVKGIDGTRCAKGSTCALFRHSTLHKDQASPSGYTFKSVVLPVVNRTNALNDDWQRFYDIQSGSEVSTSVGNSRVIDYIVKSDDGTGYFTLVFEQDDNSVVLFVDIAGGVCHIKRSSNGNFDNADYNIENNSISFGQAGLKEINMTVYLDTKSIEIEFANTGQIYSILKWGKRTNPNTRIKMQAGGRNLVVNNKVYSYK</sequence>
<dbReference type="GO" id="GO:0031219">
    <property type="term" value="F:levanase activity"/>
    <property type="evidence" value="ECO:0007669"/>
    <property type="project" value="UniProtKB-EC"/>
</dbReference>
<gene>
    <name evidence="5" type="ORF">R54839_PPFHFPJH_00864</name>
</gene>
<evidence type="ECO:0000256" key="1">
    <source>
        <dbReference type="ARBA" id="ARBA00009902"/>
    </source>
</evidence>
<dbReference type="GO" id="GO:0033912">
    <property type="term" value="F:2,6-beta-fructan 6-levanbiohydrolase activity"/>
    <property type="evidence" value="ECO:0007669"/>
    <property type="project" value="UniProtKB-EC"/>
</dbReference>
<dbReference type="EC" id="3.2.1.64" evidence="5"/>
<evidence type="ECO:0000256" key="3">
    <source>
        <dbReference type="ARBA" id="ARBA00023295"/>
    </source>
</evidence>